<dbReference type="SUPFAM" id="SSF51735">
    <property type="entry name" value="NAD(P)-binding Rossmann-fold domains"/>
    <property type="match status" value="1"/>
</dbReference>
<sequence>MITTVTGGAGFIGSHLVEQLIERGDYVTVIDDLSTGSIENLAPVLGHIRMRFIEGSIRDPEAVASAVEGADRVFHLAAAVGVRLIVEHPLESLRTNIHGTETVLDAVRAAGATLLLASTSEVYGKNTADSLDEEADRILGSPLKSRWTYAAAKGIDEAIAHAYWREYGLRVAIVRLFNTVGPRQTGRYGMVVPTLVGQALAGEPVTVFGDGSQTRCFGYVGDVIPALIALAEEPAAYGQAFNLGGRYEVSIRDLAQRAIDLLHSDSSIVYVPYAEAYPEGFEDMQRRVPNNGKARELIGFDPQTTVDEIIAHVAAALSTSGARRAAVTEVAVEEFAPGVVEQSGEPELALDERLAYNQRVV</sequence>
<dbReference type="Gene3D" id="3.40.50.720">
    <property type="entry name" value="NAD(P)-binding Rossmann-like Domain"/>
    <property type="match status" value="1"/>
</dbReference>
<dbReference type="PANTHER" id="PTHR43078:SF6">
    <property type="entry name" value="UDP-GLUCURONIC ACID DECARBOXYLASE 1"/>
    <property type="match status" value="1"/>
</dbReference>
<dbReference type="InterPro" id="IPR036291">
    <property type="entry name" value="NAD(P)-bd_dom_sf"/>
</dbReference>
<protein>
    <submittedName>
        <fullName evidence="6">UDP-glucose 4-epimerase</fullName>
    </submittedName>
</protein>
<dbReference type="GO" id="GO:0033320">
    <property type="term" value="P:UDP-D-xylose biosynthetic process"/>
    <property type="evidence" value="ECO:0007669"/>
    <property type="project" value="UniProtKB-UniPathway"/>
</dbReference>
<evidence type="ECO:0000313" key="6">
    <source>
        <dbReference type="EMBL" id="SDT13081.1"/>
    </source>
</evidence>
<evidence type="ECO:0000256" key="1">
    <source>
        <dbReference type="ARBA" id="ARBA00001911"/>
    </source>
</evidence>
<dbReference type="UniPathway" id="UPA00796">
    <property type="reaction ID" value="UER00771"/>
</dbReference>
<dbReference type="InterPro" id="IPR001509">
    <property type="entry name" value="Epimerase_deHydtase"/>
</dbReference>
<keyword evidence="4" id="KW-0456">Lyase</keyword>
<dbReference type="GO" id="GO:0070403">
    <property type="term" value="F:NAD+ binding"/>
    <property type="evidence" value="ECO:0007669"/>
    <property type="project" value="InterPro"/>
</dbReference>
<dbReference type="EMBL" id="LT629742">
    <property type="protein sequence ID" value="SDT13081.1"/>
    <property type="molecule type" value="Genomic_DNA"/>
</dbReference>
<gene>
    <name evidence="6" type="ORF">SAMN04489834_2896</name>
</gene>
<dbReference type="Pfam" id="PF01370">
    <property type="entry name" value="Epimerase"/>
    <property type="match status" value="1"/>
</dbReference>
<reference evidence="7" key="1">
    <citation type="submission" date="2016-10" db="EMBL/GenBank/DDBJ databases">
        <authorList>
            <person name="Varghese N."/>
            <person name="Submissions S."/>
        </authorList>
    </citation>
    <scope>NUCLEOTIDE SEQUENCE [LARGE SCALE GENOMIC DNA]</scope>
    <source>
        <strain evidence="7">DSM 21772</strain>
    </source>
</reference>
<dbReference type="InterPro" id="IPR044516">
    <property type="entry name" value="UXS-like"/>
</dbReference>
<dbReference type="PANTHER" id="PTHR43078">
    <property type="entry name" value="UDP-GLUCURONIC ACID DECARBOXYLASE-RELATED"/>
    <property type="match status" value="1"/>
</dbReference>
<evidence type="ECO:0000259" key="5">
    <source>
        <dbReference type="Pfam" id="PF01370"/>
    </source>
</evidence>
<proteinExistence type="predicted"/>
<accession>A0A1H1XVL9</accession>
<comment type="cofactor">
    <cofactor evidence="1">
        <name>NAD(+)</name>
        <dbReference type="ChEBI" id="CHEBI:57540"/>
    </cofactor>
</comment>
<keyword evidence="7" id="KW-1185">Reference proteome</keyword>
<dbReference type="AlphaFoldDB" id="A0A1H1XVL9"/>
<evidence type="ECO:0000256" key="2">
    <source>
        <dbReference type="ARBA" id="ARBA00022793"/>
    </source>
</evidence>
<keyword evidence="3" id="KW-0520">NAD</keyword>
<dbReference type="RefSeq" id="WP_083364666.1">
    <property type="nucleotide sequence ID" value="NZ_LT629742.1"/>
</dbReference>
<dbReference type="GO" id="GO:0005737">
    <property type="term" value="C:cytoplasm"/>
    <property type="evidence" value="ECO:0007669"/>
    <property type="project" value="TreeGrafter"/>
</dbReference>
<organism evidence="6 7">
    <name type="scientific">Microterricola viridarii</name>
    <dbReference type="NCBI Taxonomy" id="412690"/>
    <lineage>
        <taxon>Bacteria</taxon>
        <taxon>Bacillati</taxon>
        <taxon>Actinomycetota</taxon>
        <taxon>Actinomycetes</taxon>
        <taxon>Micrococcales</taxon>
        <taxon>Microbacteriaceae</taxon>
        <taxon>Microterricola</taxon>
    </lineage>
</organism>
<dbReference type="Proteomes" id="UP000181956">
    <property type="component" value="Chromosome I"/>
</dbReference>
<feature type="domain" description="NAD-dependent epimerase/dehydratase" evidence="5">
    <location>
        <begin position="4"/>
        <end position="244"/>
    </location>
</feature>
<evidence type="ECO:0000313" key="7">
    <source>
        <dbReference type="Proteomes" id="UP000181956"/>
    </source>
</evidence>
<keyword evidence="2" id="KW-0210">Decarboxylase</keyword>
<evidence type="ECO:0000256" key="3">
    <source>
        <dbReference type="ARBA" id="ARBA00023027"/>
    </source>
</evidence>
<evidence type="ECO:0000256" key="4">
    <source>
        <dbReference type="ARBA" id="ARBA00023239"/>
    </source>
</evidence>
<dbReference type="GO" id="GO:0042732">
    <property type="term" value="P:D-xylose metabolic process"/>
    <property type="evidence" value="ECO:0007669"/>
    <property type="project" value="InterPro"/>
</dbReference>
<dbReference type="OrthoDB" id="9801785at2"/>
<dbReference type="GO" id="GO:0048040">
    <property type="term" value="F:UDP-glucuronate decarboxylase activity"/>
    <property type="evidence" value="ECO:0007669"/>
    <property type="project" value="TreeGrafter"/>
</dbReference>
<name>A0A1H1XVL9_9MICO</name>
<dbReference type="STRING" id="412690.SAMN04489834_2896"/>